<accession>A0ABV6YY66</accession>
<feature type="transmembrane region" description="Helical" evidence="1">
    <location>
        <begin position="7"/>
        <end position="26"/>
    </location>
</feature>
<dbReference type="EMBL" id="JBHPBY010000156">
    <property type="protein sequence ID" value="MFC1851133.1"/>
    <property type="molecule type" value="Genomic_DNA"/>
</dbReference>
<feature type="transmembrane region" description="Helical" evidence="1">
    <location>
        <begin position="388"/>
        <end position="407"/>
    </location>
</feature>
<dbReference type="Proteomes" id="UP001594351">
    <property type="component" value="Unassembled WGS sequence"/>
</dbReference>
<keyword evidence="1" id="KW-0472">Membrane</keyword>
<protein>
    <submittedName>
        <fullName evidence="2">YfhO family protein</fullName>
    </submittedName>
</protein>
<reference evidence="2 3" key="1">
    <citation type="submission" date="2024-09" db="EMBL/GenBank/DDBJ databases">
        <title>Laminarin stimulates single cell rates of sulfate reduction while oxygen inhibits transcriptomic activity in coastal marine sediment.</title>
        <authorList>
            <person name="Lindsay M."/>
            <person name="Orcutt B."/>
            <person name="Emerson D."/>
            <person name="Stepanauskas R."/>
            <person name="D'Angelo T."/>
        </authorList>
    </citation>
    <scope>NUCLEOTIDE SEQUENCE [LARGE SCALE GENOMIC DNA]</scope>
    <source>
        <strain evidence="2">SAG AM-311-K15</strain>
    </source>
</reference>
<feature type="transmembrane region" description="Helical" evidence="1">
    <location>
        <begin position="760"/>
        <end position="782"/>
    </location>
</feature>
<feature type="transmembrane region" description="Helical" evidence="1">
    <location>
        <begin position="145"/>
        <end position="162"/>
    </location>
</feature>
<organism evidence="2 3">
    <name type="scientific">candidate division CSSED10-310 bacterium</name>
    <dbReference type="NCBI Taxonomy" id="2855610"/>
    <lineage>
        <taxon>Bacteria</taxon>
        <taxon>Bacteria division CSSED10-310</taxon>
    </lineage>
</organism>
<keyword evidence="3" id="KW-1185">Reference proteome</keyword>
<comment type="caution">
    <text evidence="2">The sequence shown here is derived from an EMBL/GenBank/DDBJ whole genome shotgun (WGS) entry which is preliminary data.</text>
</comment>
<feature type="transmembrane region" description="Helical" evidence="1">
    <location>
        <begin position="120"/>
        <end position="138"/>
    </location>
</feature>
<feature type="transmembrane region" description="Helical" evidence="1">
    <location>
        <begin position="352"/>
        <end position="376"/>
    </location>
</feature>
<feature type="transmembrane region" description="Helical" evidence="1">
    <location>
        <begin position="481"/>
        <end position="500"/>
    </location>
</feature>
<keyword evidence="1" id="KW-0812">Transmembrane</keyword>
<gene>
    <name evidence="2" type="ORF">ACFL27_13140</name>
</gene>
<evidence type="ECO:0000313" key="3">
    <source>
        <dbReference type="Proteomes" id="UP001594351"/>
    </source>
</evidence>
<dbReference type="Pfam" id="PF09586">
    <property type="entry name" value="YfhO"/>
    <property type="match status" value="2"/>
</dbReference>
<dbReference type="PANTHER" id="PTHR38454">
    <property type="entry name" value="INTEGRAL MEMBRANE PROTEIN-RELATED"/>
    <property type="match status" value="1"/>
</dbReference>
<feature type="transmembrane region" description="Helical" evidence="1">
    <location>
        <begin position="328"/>
        <end position="345"/>
    </location>
</feature>
<feature type="transmembrane region" description="Helical" evidence="1">
    <location>
        <begin position="197"/>
        <end position="228"/>
    </location>
</feature>
<evidence type="ECO:0000313" key="2">
    <source>
        <dbReference type="EMBL" id="MFC1851133.1"/>
    </source>
</evidence>
<keyword evidence="1" id="KW-1133">Transmembrane helix</keyword>
<feature type="transmembrane region" description="Helical" evidence="1">
    <location>
        <begin position="248"/>
        <end position="270"/>
    </location>
</feature>
<proteinExistence type="predicted"/>
<name>A0ABV6YY66_UNCC1</name>
<dbReference type="PANTHER" id="PTHR38454:SF1">
    <property type="entry name" value="INTEGRAL MEMBRANE PROTEIN"/>
    <property type="match status" value="1"/>
</dbReference>
<feature type="transmembrane region" description="Helical" evidence="1">
    <location>
        <begin position="419"/>
        <end position="440"/>
    </location>
</feature>
<dbReference type="InterPro" id="IPR018580">
    <property type="entry name" value="Uncharacterised_YfhO"/>
</dbReference>
<sequence>MVQRKEWLIIIVLFICFLTFFFWQNILSGIPFIPTDIIYQFSPWQGMMPLSLKPQNPIVSLDFMLQLYPWYQFAREKIRQGIIPLWNPYTGSGSPFLANLQSSIFYPTVLVHYLLPLNEGYFLGLLLNLLIGGLSFYYLMRLHGASSFAAFAGAMIFTFNGFTIKWLTVKHTTTFVLLPLILVWIESYCRSGKKSNLVLLSVTVGVMFLGGILETPTFILFVSLLYMIIRLVQNHDVRQDLSQIVQKFSVLVLFIVLGGFLAQAQLLPFMKNMVGSAAYNKRQAISAENDFTTLPFSALINFVVPKFYGHMPEGNQWYNRVNVNNRVNHGYCGIISLMLALLGLISGRKSALYLVSVLFLILSVGFIFKFPLIYHILRHLPGFGLSRAFRFLSIYLLAISILAVIGLDQFRKVMKFRTLNMVSVFFLISLLSLSTGFYLYYSALIIKLNTYIHFMTQVKVLVFFTVTGIIILHLMKRKQKIGIYISFLIFLNFCDVFLFLGDWNPSRPAHLIYPRTEALSFLERDQDIFRVLPLGFTLPPNSSLIYSLSDIRSYDPLISVRYRRYLSLIDQKANEHLYIMWNYDSKLIDLLNVKYILLPPNQHLDKWDRHNKTRHAAEKFKLAYRGDLTIYQNKGCLPRAFMVHEIQVFDDAARAIAQLQDPEFDPRKAVIIEDSGIQNRTFPDGEATVKVIELQDHKIKVQVSSLSDGCLVLAQNYSPGWKVFVDGQEQDLHQVNFILCGVLMKAGQHVVEFKYQPSSFLLGLFATLLSLLLLTTFSLAGCRQRL</sequence>
<feature type="transmembrane region" description="Helical" evidence="1">
    <location>
        <begin position="452"/>
        <end position="474"/>
    </location>
</feature>
<evidence type="ECO:0000256" key="1">
    <source>
        <dbReference type="SAM" id="Phobius"/>
    </source>
</evidence>